<evidence type="ECO:0000256" key="2">
    <source>
        <dbReference type="ARBA" id="ARBA00022741"/>
    </source>
</evidence>
<dbReference type="Gene3D" id="3.40.50.300">
    <property type="entry name" value="P-loop containing nucleotide triphosphate hydrolases"/>
    <property type="match status" value="3"/>
</dbReference>
<dbReference type="Pfam" id="PF10881">
    <property type="entry name" value="DUF2726"/>
    <property type="match status" value="1"/>
</dbReference>
<dbReference type="Gene3D" id="3.40.960.10">
    <property type="entry name" value="VSR Endonuclease"/>
    <property type="match status" value="1"/>
</dbReference>
<gene>
    <name evidence="9" type="ORF">BH719_03560</name>
</gene>
<evidence type="ECO:0000313" key="10">
    <source>
        <dbReference type="Proteomes" id="UP000095214"/>
    </source>
</evidence>
<dbReference type="Proteomes" id="UP000095214">
    <property type="component" value="Chromosome"/>
</dbReference>
<dbReference type="Pfam" id="PF13087">
    <property type="entry name" value="AAA_12"/>
    <property type="match status" value="1"/>
</dbReference>
<dbReference type="GO" id="GO:0005524">
    <property type="term" value="F:ATP binding"/>
    <property type="evidence" value="ECO:0007669"/>
    <property type="project" value="UniProtKB-KW"/>
</dbReference>
<dbReference type="InterPro" id="IPR041679">
    <property type="entry name" value="DNA2/NAM7-like_C"/>
</dbReference>
<dbReference type="InterPro" id="IPR047187">
    <property type="entry name" value="SF1_C_Upf1"/>
</dbReference>
<protein>
    <recommendedName>
        <fullName evidence="11">AAA family ATPase</fullName>
    </recommendedName>
</protein>
<feature type="domain" description="DUF2726" evidence="6">
    <location>
        <begin position="878"/>
        <end position="973"/>
    </location>
</feature>
<evidence type="ECO:0000259" key="6">
    <source>
        <dbReference type="Pfam" id="PF10881"/>
    </source>
</evidence>
<keyword evidence="5" id="KW-0067">ATP-binding</keyword>
<sequence>MGAIDARAMHVLVHNQGESDFKDVTGRVSGLEERGDRVIVTYSSGRIYRYQAAKVRIYDQVVRRDLARGDEVYVRGSLWGTVETVYSLGLREDPSRVRYTLVYRRRNGTVGLSRRGEGEVRMRLLTPERRNALEIMDYVRDEVRGQARRVGAWQEGTGRSTKWRAEKNSARAAATLANVWERLGRVPPGSALEAYLAGTSSADTGAEQDTIMPFASNLEQRRALKAALSHQLSVIDGPPGTGKTQTILNLVATLVAQGKTVGIVSGVNSAVDNVVEKLTEEGYGFLVANVGKREKVEAFLREQGRLGELWEEWEATAGLGADGTPVAVDPDDLHEREARLVQLWQDGRDIPRIRAELAATRKERQLLEVKIRESRRPLPDVSGLPVVRRGPEALADLLALARSAPKPHRGVLGLVERIRRYFAYGSLKGVRLDDADTQAALQLQWYRAYEEETASRIERAEERSRNAGAQEEAREYRSQSRAVLDRAIRRRFTAVPRTLLTSTKYLSAQTRSLLGTYPVVASTCHSIRGNLDESVLLDWVIIDESSQVVIPEGIAALSKARNAVIVGDEQQLGPVLTGWEESRREPPDPRYDVRCLSLLRSVKALDEVAGIPRTLLKEHYRCRPAIIEFCNRMYYDGQLIAMTDPADSQEPPMRVVRAAPGNHARRLRGGRYSQREIDIIAQLEDLRLLDRGVTTEDKDESGDYVLGIVTPYREQANRVGARVRQESEGGGHARWLAETAHKFQGRGAGTIVFSTVLNSDDTDGGDPRFYDDSRITNVAVSRAKDRVVVVTAHGGVRHSRNVTALLDYITMLDPEQVVESDIVSVFDVLYAHYSDAVRQYARSKWHGPSRFPSENIIDTLLGNVLAETHYARLGYQFQVHLRDVLPHTRRLNEEQRQFVWHGSALDFGVFSTVTHKLVLGIEVDGFRYHEGDPAQRRRDALKDQVLRAYGVPVLRLPTNGSDEEARIRAALDAVEQDPFPPRFG</sequence>
<dbReference type="OrthoDB" id="9757917at2"/>
<dbReference type="PANTHER" id="PTHR43788">
    <property type="entry name" value="DNA2/NAM7 HELICASE FAMILY MEMBER"/>
    <property type="match status" value="1"/>
</dbReference>
<dbReference type="STRING" id="178339.BH719_03560"/>
<reference evidence="9 10" key="1">
    <citation type="submission" date="2016-09" db="EMBL/GenBank/DDBJ databases">
        <title>Complete genome sequence of Actinomyces hongkongensis HKU8.</title>
        <authorList>
            <person name="Gao Y.-X."/>
            <person name="Zhou Y.-Y."/>
            <person name="Xie Y."/>
            <person name="Wang M."/>
            <person name="Wang S.-J."/>
            <person name="Shen S.-G."/>
        </authorList>
    </citation>
    <scope>NUCLEOTIDE SEQUENCE [LARGE SCALE GENOMIC DNA]</scope>
    <source>
        <strain evidence="9 10">HKU8</strain>
    </source>
</reference>
<evidence type="ECO:0000256" key="3">
    <source>
        <dbReference type="ARBA" id="ARBA00022801"/>
    </source>
</evidence>
<feature type="domain" description="DNA2/NAM7 helicase helicase" evidence="7">
    <location>
        <begin position="217"/>
        <end position="576"/>
    </location>
</feature>
<dbReference type="CDD" id="cd17934">
    <property type="entry name" value="DEXXQc_Upf1-like"/>
    <property type="match status" value="1"/>
</dbReference>
<evidence type="ECO:0000259" key="8">
    <source>
        <dbReference type="Pfam" id="PF13087"/>
    </source>
</evidence>
<evidence type="ECO:0000259" key="7">
    <source>
        <dbReference type="Pfam" id="PF13086"/>
    </source>
</evidence>
<dbReference type="Pfam" id="PF13086">
    <property type="entry name" value="AAA_11"/>
    <property type="match status" value="1"/>
</dbReference>
<dbReference type="GO" id="GO:0016787">
    <property type="term" value="F:hydrolase activity"/>
    <property type="evidence" value="ECO:0007669"/>
    <property type="project" value="UniProtKB-KW"/>
</dbReference>
<dbReference type="InterPro" id="IPR027417">
    <property type="entry name" value="P-loop_NTPase"/>
</dbReference>
<evidence type="ECO:0000256" key="4">
    <source>
        <dbReference type="ARBA" id="ARBA00022806"/>
    </source>
</evidence>
<dbReference type="InterPro" id="IPR050534">
    <property type="entry name" value="Coronavir_polyprotein_1ab"/>
</dbReference>
<dbReference type="AlphaFoldDB" id="A0A1D8B1N9"/>
<evidence type="ECO:0000256" key="5">
    <source>
        <dbReference type="ARBA" id="ARBA00022840"/>
    </source>
</evidence>
<evidence type="ECO:0008006" key="11">
    <source>
        <dbReference type="Google" id="ProtNLM"/>
    </source>
</evidence>
<evidence type="ECO:0000256" key="1">
    <source>
        <dbReference type="ARBA" id="ARBA00007913"/>
    </source>
</evidence>
<organism evidence="9 10">
    <name type="scientific">Pauljensenia hongkongensis</name>
    <dbReference type="NCBI Taxonomy" id="178339"/>
    <lineage>
        <taxon>Bacteria</taxon>
        <taxon>Bacillati</taxon>
        <taxon>Actinomycetota</taxon>
        <taxon>Actinomycetes</taxon>
        <taxon>Actinomycetales</taxon>
        <taxon>Actinomycetaceae</taxon>
        <taxon>Pauljensenia</taxon>
    </lineage>
</organism>
<dbReference type="SUPFAM" id="SSF52540">
    <property type="entry name" value="P-loop containing nucleoside triphosphate hydrolases"/>
    <property type="match status" value="1"/>
</dbReference>
<dbReference type="InterPro" id="IPR041677">
    <property type="entry name" value="DNA2/NAM7_AAA_11"/>
</dbReference>
<keyword evidence="4" id="KW-0347">Helicase</keyword>
<dbReference type="EMBL" id="CP017298">
    <property type="protein sequence ID" value="AOS47048.1"/>
    <property type="molecule type" value="Genomic_DNA"/>
</dbReference>
<dbReference type="CDD" id="cd18808">
    <property type="entry name" value="SF1_C_Upf1"/>
    <property type="match status" value="1"/>
</dbReference>
<name>A0A1D8B1N9_9ACTO</name>
<keyword evidence="2" id="KW-0547">Nucleotide-binding</keyword>
<feature type="domain" description="DNA2/NAM7 helicase-like C-terminal" evidence="8">
    <location>
        <begin position="611"/>
        <end position="791"/>
    </location>
</feature>
<dbReference type="KEGG" id="phon:BH719_03560"/>
<proteinExistence type="inferred from homology"/>
<dbReference type="InterPro" id="IPR024402">
    <property type="entry name" value="DUF2726"/>
</dbReference>
<dbReference type="GO" id="GO:0043139">
    <property type="term" value="F:5'-3' DNA helicase activity"/>
    <property type="evidence" value="ECO:0007669"/>
    <property type="project" value="TreeGrafter"/>
</dbReference>
<comment type="similarity">
    <text evidence="1">Belongs to the DNA2/NAM7 helicase family.</text>
</comment>
<accession>A0A1D8B1N9</accession>
<keyword evidence="10" id="KW-1185">Reference proteome</keyword>
<keyword evidence="3" id="KW-0378">Hydrolase</keyword>
<dbReference type="PANTHER" id="PTHR43788:SF8">
    <property type="entry name" value="DNA-BINDING PROTEIN SMUBP-2"/>
    <property type="match status" value="1"/>
</dbReference>
<evidence type="ECO:0000313" key="9">
    <source>
        <dbReference type="EMBL" id="AOS47048.1"/>
    </source>
</evidence>